<evidence type="ECO:0008006" key="3">
    <source>
        <dbReference type="Google" id="ProtNLM"/>
    </source>
</evidence>
<accession>A0AA40C2B7</accession>
<keyword evidence="2" id="KW-1185">Reference proteome</keyword>
<evidence type="ECO:0000313" key="2">
    <source>
        <dbReference type="Proteomes" id="UP001174934"/>
    </source>
</evidence>
<proteinExistence type="predicted"/>
<reference evidence="1" key="1">
    <citation type="submission" date="2023-06" db="EMBL/GenBank/DDBJ databases">
        <title>Genome-scale phylogeny and comparative genomics of the fungal order Sordariales.</title>
        <authorList>
            <consortium name="Lawrence Berkeley National Laboratory"/>
            <person name="Hensen N."/>
            <person name="Bonometti L."/>
            <person name="Westerberg I."/>
            <person name="Brannstrom I.O."/>
            <person name="Guillou S."/>
            <person name="Cros-Aarteil S."/>
            <person name="Calhoun S."/>
            <person name="Haridas S."/>
            <person name="Kuo A."/>
            <person name="Mondo S."/>
            <person name="Pangilinan J."/>
            <person name="Riley R."/>
            <person name="LaButti K."/>
            <person name="Andreopoulos B."/>
            <person name="Lipzen A."/>
            <person name="Chen C."/>
            <person name="Yanf M."/>
            <person name="Daum C."/>
            <person name="Ng V."/>
            <person name="Clum A."/>
            <person name="Steindorff A."/>
            <person name="Ohm R."/>
            <person name="Martin F."/>
            <person name="Silar P."/>
            <person name="Natvig D."/>
            <person name="Lalanne C."/>
            <person name="Gautier V."/>
            <person name="Ament-velasquez S.L."/>
            <person name="Kruys A."/>
            <person name="Hutchinson M.I."/>
            <person name="Powell A.J."/>
            <person name="Barry K."/>
            <person name="Miller A.N."/>
            <person name="Grigoriev I.V."/>
            <person name="Debuchy R."/>
            <person name="Gladieux P."/>
            <person name="Thoren M.H."/>
            <person name="Johannesson H."/>
        </authorList>
    </citation>
    <scope>NUCLEOTIDE SEQUENCE</scope>
    <source>
        <strain evidence="1">SMH3391-2</strain>
    </source>
</reference>
<dbReference type="EMBL" id="JAULSR010000004">
    <property type="protein sequence ID" value="KAK0621788.1"/>
    <property type="molecule type" value="Genomic_DNA"/>
</dbReference>
<dbReference type="Gene3D" id="1.25.10.50">
    <property type="match status" value="1"/>
</dbReference>
<dbReference type="AlphaFoldDB" id="A0AA40C2B7"/>
<protein>
    <recommendedName>
        <fullName evidence="3">DNA mismatch repair protein HSM3 N-terminal domain-containing protein</fullName>
    </recommendedName>
</protein>
<gene>
    <name evidence="1" type="ORF">B0T17DRAFT_535078</name>
</gene>
<comment type="caution">
    <text evidence="1">The sequence shown here is derived from an EMBL/GenBank/DDBJ whole genome shotgun (WGS) entry which is preliminary data.</text>
</comment>
<name>A0AA40C2B7_9PEZI</name>
<organism evidence="1 2">
    <name type="scientific">Bombardia bombarda</name>
    <dbReference type="NCBI Taxonomy" id="252184"/>
    <lineage>
        <taxon>Eukaryota</taxon>
        <taxon>Fungi</taxon>
        <taxon>Dikarya</taxon>
        <taxon>Ascomycota</taxon>
        <taxon>Pezizomycotina</taxon>
        <taxon>Sordariomycetes</taxon>
        <taxon>Sordariomycetidae</taxon>
        <taxon>Sordariales</taxon>
        <taxon>Lasiosphaeriaceae</taxon>
        <taxon>Bombardia</taxon>
    </lineage>
</organism>
<evidence type="ECO:0000313" key="1">
    <source>
        <dbReference type="EMBL" id="KAK0621788.1"/>
    </source>
</evidence>
<sequence length="366" mass="39767">MDTTDIPPITGLDPLSTHLDDLALDPSLPLNPKLFDDVELQLTETNTPPLIPRFLPRLTSLLQTYNVHDPTIIASLTTKLLRPLSFTQILGPLAPEASLIQALESPLPAANLLAMTVLHKAAAARSPTDVAILSTMPALVAAFIRRWLAAPQVELAPPARPRNGVYTAENDLVLRRVAGQGKMWRRVLGDKGVYGLLVDLCAGRHADTATDARQLSLAQGRVLRVLPRLAALDIRAVSKSEFQAAVGLTNGHQENGDGGANGHGPRSGEGLLQFAALHMVDKSDVLLHLSLVDFFEMFVGLARVTEYSAYKVETVRALLRAATAQDAVLKEALVTLPERTVEDEAEDLKRWLQEVMPGEEIRIAIR</sequence>
<dbReference type="Proteomes" id="UP001174934">
    <property type="component" value="Unassembled WGS sequence"/>
</dbReference>